<organism evidence="1 2">
    <name type="scientific">Portunus trituberculatus</name>
    <name type="common">Swimming crab</name>
    <name type="synonym">Neptunus trituberculatus</name>
    <dbReference type="NCBI Taxonomy" id="210409"/>
    <lineage>
        <taxon>Eukaryota</taxon>
        <taxon>Metazoa</taxon>
        <taxon>Ecdysozoa</taxon>
        <taxon>Arthropoda</taxon>
        <taxon>Crustacea</taxon>
        <taxon>Multicrustacea</taxon>
        <taxon>Malacostraca</taxon>
        <taxon>Eumalacostraca</taxon>
        <taxon>Eucarida</taxon>
        <taxon>Decapoda</taxon>
        <taxon>Pleocyemata</taxon>
        <taxon>Brachyura</taxon>
        <taxon>Eubrachyura</taxon>
        <taxon>Portunoidea</taxon>
        <taxon>Portunidae</taxon>
        <taxon>Portuninae</taxon>
        <taxon>Portunus</taxon>
    </lineage>
</organism>
<name>A0A5B7ILG2_PORTR</name>
<dbReference type="Proteomes" id="UP000324222">
    <property type="component" value="Unassembled WGS sequence"/>
</dbReference>
<accession>A0A5B7ILG2</accession>
<gene>
    <name evidence="1" type="ORF">E2C01_076223</name>
</gene>
<comment type="caution">
    <text evidence="1">The sequence shown here is derived from an EMBL/GenBank/DDBJ whole genome shotgun (WGS) entry which is preliminary data.</text>
</comment>
<dbReference type="AlphaFoldDB" id="A0A5B7ILG2"/>
<sequence>MLKFTGIIHKCRMPGQLYCAAPRVLAGASGSRDTPDFAAMARWLIPSPPRAPTPVHSDSP</sequence>
<proteinExistence type="predicted"/>
<evidence type="ECO:0000313" key="2">
    <source>
        <dbReference type="Proteomes" id="UP000324222"/>
    </source>
</evidence>
<dbReference type="EMBL" id="VSRR010057459">
    <property type="protein sequence ID" value="MPC81598.1"/>
    <property type="molecule type" value="Genomic_DNA"/>
</dbReference>
<keyword evidence="2" id="KW-1185">Reference proteome</keyword>
<evidence type="ECO:0000313" key="1">
    <source>
        <dbReference type="EMBL" id="MPC81598.1"/>
    </source>
</evidence>
<reference evidence="1 2" key="1">
    <citation type="submission" date="2019-05" db="EMBL/GenBank/DDBJ databases">
        <title>Another draft genome of Portunus trituberculatus and its Hox gene families provides insights of decapod evolution.</title>
        <authorList>
            <person name="Jeong J.-H."/>
            <person name="Song I."/>
            <person name="Kim S."/>
            <person name="Choi T."/>
            <person name="Kim D."/>
            <person name="Ryu S."/>
            <person name="Kim W."/>
        </authorList>
    </citation>
    <scope>NUCLEOTIDE SEQUENCE [LARGE SCALE GENOMIC DNA]</scope>
    <source>
        <tissue evidence="1">Muscle</tissue>
    </source>
</reference>
<protein>
    <submittedName>
        <fullName evidence="1">Uncharacterized protein</fullName>
    </submittedName>
</protein>